<dbReference type="EMBL" id="PCRO01000031">
    <property type="protein sequence ID" value="PIP22728.1"/>
    <property type="molecule type" value="Genomic_DNA"/>
</dbReference>
<keyword evidence="1" id="KW-0812">Transmembrane</keyword>
<comment type="caution">
    <text evidence="2">The sequence shown here is derived from an EMBL/GenBank/DDBJ whole genome shotgun (WGS) entry which is preliminary data.</text>
</comment>
<keyword evidence="1" id="KW-1133">Transmembrane helix</keyword>
<reference evidence="2 3" key="1">
    <citation type="submission" date="2017-09" db="EMBL/GenBank/DDBJ databases">
        <title>Depth-based differentiation of microbial function through sediment-hosted aquifers and enrichment of novel symbionts in the deep terrestrial subsurface.</title>
        <authorList>
            <person name="Probst A.J."/>
            <person name="Ladd B."/>
            <person name="Jarett J.K."/>
            <person name="Geller-Mcgrath D.E."/>
            <person name="Sieber C.M."/>
            <person name="Emerson J.B."/>
            <person name="Anantharaman K."/>
            <person name="Thomas B.C."/>
            <person name="Malmstrom R."/>
            <person name="Stieglmeier M."/>
            <person name="Klingl A."/>
            <person name="Woyke T."/>
            <person name="Ryan C.M."/>
            <person name="Banfield J.F."/>
        </authorList>
    </citation>
    <scope>NUCLEOTIDE SEQUENCE [LARGE SCALE GENOMIC DNA]</scope>
    <source>
        <strain evidence="2">CG23_combo_of_CG06-09_8_20_14_all_39_17</strain>
    </source>
</reference>
<dbReference type="Proteomes" id="UP000229976">
    <property type="component" value="Unassembled WGS sequence"/>
</dbReference>
<dbReference type="AlphaFoldDB" id="A0A2G9YU22"/>
<evidence type="ECO:0000256" key="1">
    <source>
        <dbReference type="SAM" id="Phobius"/>
    </source>
</evidence>
<evidence type="ECO:0000313" key="2">
    <source>
        <dbReference type="EMBL" id="PIP22728.1"/>
    </source>
</evidence>
<feature type="transmembrane region" description="Helical" evidence="1">
    <location>
        <begin position="6"/>
        <end position="26"/>
    </location>
</feature>
<keyword evidence="1" id="KW-0472">Membrane</keyword>
<sequence>MNRKTILGGMIGLIVMLGIGAGFFLWQNQKDVKEVNKNLPAGIKVVKGLFSSDDYVVVNKIDGYEFKLPKEWKGVKDVEYTPEKNEKGYSWTVFGIEGQAGYSKIFAITKFKTIGSLELHSWVENNFKDFGLFAENLDSVKIENFDIIKIQENIHLLGAYLYFFQKESSIYVIRGGSEDFIKYIIENGKW</sequence>
<accession>A0A2G9YU22</accession>
<evidence type="ECO:0000313" key="3">
    <source>
        <dbReference type="Proteomes" id="UP000229976"/>
    </source>
</evidence>
<gene>
    <name evidence="2" type="ORF">COX37_02450</name>
</gene>
<organism evidence="2 3">
    <name type="scientific">Candidatus Nealsonbacteria bacterium CG23_combo_of_CG06-09_8_20_14_all_39_17</name>
    <dbReference type="NCBI Taxonomy" id="1974722"/>
    <lineage>
        <taxon>Bacteria</taxon>
        <taxon>Candidatus Nealsoniibacteriota</taxon>
    </lineage>
</organism>
<proteinExistence type="predicted"/>
<protein>
    <submittedName>
        <fullName evidence="2">Uncharacterized protein</fullName>
    </submittedName>
</protein>
<name>A0A2G9YU22_9BACT</name>